<dbReference type="EC" id="2.5.1.21" evidence="4 15"/>
<comment type="catalytic activity">
    <reaction evidence="15">
        <text>2 (2E,6E)-farnesyl diphosphate + NADPH + H(+) = squalene + 2 diphosphate + NADP(+)</text>
        <dbReference type="Rhea" id="RHEA:32295"/>
        <dbReference type="ChEBI" id="CHEBI:15378"/>
        <dbReference type="ChEBI" id="CHEBI:15440"/>
        <dbReference type="ChEBI" id="CHEBI:33019"/>
        <dbReference type="ChEBI" id="CHEBI:57783"/>
        <dbReference type="ChEBI" id="CHEBI:58349"/>
        <dbReference type="ChEBI" id="CHEBI:175763"/>
        <dbReference type="EC" id="2.5.1.21"/>
    </reaction>
</comment>
<comment type="pathway">
    <text evidence="15">Terpene metabolism; lanosterol biosynthesis; lanosterol from farnesyl diphosphate: step 1/3.</text>
</comment>
<evidence type="ECO:0000256" key="5">
    <source>
        <dbReference type="ARBA" id="ARBA00022516"/>
    </source>
</evidence>
<dbReference type="GO" id="GO:0005789">
    <property type="term" value="C:endoplasmic reticulum membrane"/>
    <property type="evidence" value="ECO:0007669"/>
    <property type="project" value="EnsemblFungi"/>
</dbReference>
<dbReference type="GeneID" id="33562675"/>
<dbReference type="UniPathway" id="UPA00767">
    <property type="reaction ID" value="UER00751"/>
</dbReference>
<reference evidence="17 18" key="1">
    <citation type="submission" date="2016-07" db="EMBL/GenBank/DDBJ databases">
        <title>Pervasive Adenine N6-methylation of Active Genes in Fungi.</title>
        <authorList>
            <consortium name="DOE Joint Genome Institute"/>
            <person name="Mondo S.J."/>
            <person name="Dannebaum R.O."/>
            <person name="Kuo R.C."/>
            <person name="Labutti K."/>
            <person name="Haridas S."/>
            <person name="Kuo A."/>
            <person name="Salamov A."/>
            <person name="Ahrendt S.R."/>
            <person name="Lipzen A."/>
            <person name="Sullivan W."/>
            <person name="Andreopoulos W.B."/>
            <person name="Clum A."/>
            <person name="Lindquist E."/>
            <person name="Daum C."/>
            <person name="Ramamoorthy G.K."/>
            <person name="Gryganskyi A."/>
            <person name="Culley D."/>
            <person name="Magnuson J.K."/>
            <person name="James T.Y."/>
            <person name="O'Malley M.A."/>
            <person name="Stajich J.E."/>
            <person name="Spatafora J.W."/>
            <person name="Visel A."/>
            <person name="Grigoriev I.V."/>
        </authorList>
    </citation>
    <scope>NUCLEOTIDE SEQUENCE [LARGE SCALE GENOMIC DNA]</scope>
    <source>
        <strain evidence="17 18">NRRL 3116</strain>
    </source>
</reference>
<comment type="function">
    <text evidence="15">Catalyzes the condensation of 2 farnesyl pyrophosphate (FPP) moieties to form squalene.</text>
</comment>
<comment type="cofactor">
    <cofactor evidence="1 15">
        <name>Mg(2+)</name>
        <dbReference type="ChEBI" id="CHEBI:18420"/>
    </cofactor>
</comment>
<evidence type="ECO:0000256" key="9">
    <source>
        <dbReference type="ARBA" id="ARBA00022989"/>
    </source>
</evidence>
<keyword evidence="12" id="KW-0472">Membrane</keyword>
<evidence type="ECO:0000256" key="15">
    <source>
        <dbReference type="RuleBase" id="RU368088"/>
    </source>
</evidence>
<dbReference type="PROSITE" id="PS01045">
    <property type="entry name" value="SQUALEN_PHYTOEN_SYN_2"/>
    <property type="match status" value="1"/>
</dbReference>
<dbReference type="InterPro" id="IPR019845">
    <property type="entry name" value="Squalene/phytoene_synthase_CS"/>
</dbReference>
<dbReference type="Gene3D" id="1.10.600.10">
    <property type="entry name" value="Farnesyl Diphosphate Synthase"/>
    <property type="match status" value="1"/>
</dbReference>
<evidence type="ECO:0000256" key="14">
    <source>
        <dbReference type="ARBA" id="ARBA00023221"/>
    </source>
</evidence>
<keyword evidence="10" id="KW-0756">Sterol biosynthesis</keyword>
<dbReference type="GO" id="GO:0051996">
    <property type="term" value="F:squalene synthase [NAD(P)H] activity"/>
    <property type="evidence" value="ECO:0007669"/>
    <property type="project" value="UniProtKB-UniRule"/>
</dbReference>
<dbReference type="InterPro" id="IPR008949">
    <property type="entry name" value="Isoprenoid_synthase_dom_sf"/>
</dbReference>
<dbReference type="GO" id="GO:0045338">
    <property type="term" value="P:farnesyl diphosphate metabolic process"/>
    <property type="evidence" value="ECO:0007669"/>
    <property type="project" value="InterPro"/>
</dbReference>
<dbReference type="GO" id="GO:0055056">
    <property type="term" value="F:D-glucose transmembrane transporter activity"/>
    <property type="evidence" value="ECO:0007669"/>
    <property type="project" value="UniProtKB-UniRule"/>
</dbReference>
<evidence type="ECO:0000256" key="13">
    <source>
        <dbReference type="ARBA" id="ARBA00023166"/>
    </source>
</evidence>
<sequence>MASAILASLFHPSEVLALVQYKLAPKANYDYSSNKTRERLYYFLNMTSRSFSAVIQELDEELKDPICLFYLILRGLDTIEDDMTIDLDIKLPHLKTFHELIYQKGWNFTKNGPNEKDRQLLVEFDVVIDGFLQLKPAYQSIIADITKRMGQGMAQYATAGIHVNTIADYDEYCHYVAGLVGLGLSELFSACDFESPTVAKRKDLSNSMGLFLQKTNIIRDYLEDLRDNRRFWPKEIWGKYADNFEDFIKPENKENALRCLNHMVYNALGHMKDCLEYLGMIKNASCFKFCAIPQVMAVATLNMVHTNYSIFTHENIKIRKGETVWLIKESYNIDNVAAIFRMYARQINNKSNPLDPHFIDIGILCGEIEQVCVNKYPGSTAELKRLQAGVMAGTSGTVLTAAAVVAGAVALRNTFA</sequence>
<evidence type="ECO:0000256" key="8">
    <source>
        <dbReference type="ARBA" id="ARBA00022955"/>
    </source>
</evidence>
<evidence type="ECO:0000256" key="3">
    <source>
        <dbReference type="ARBA" id="ARBA00006251"/>
    </source>
</evidence>
<evidence type="ECO:0000256" key="10">
    <source>
        <dbReference type="ARBA" id="ARBA00023011"/>
    </source>
</evidence>
<evidence type="ECO:0000313" key="17">
    <source>
        <dbReference type="EMBL" id="ORZ14404.1"/>
    </source>
</evidence>
<keyword evidence="14" id="KW-0753">Steroid metabolism</keyword>
<feature type="signal peptide" evidence="16">
    <location>
        <begin position="1"/>
        <end position="17"/>
    </location>
</feature>
<dbReference type="Proteomes" id="UP000193648">
    <property type="component" value="Unassembled WGS sequence"/>
</dbReference>
<evidence type="ECO:0000313" key="18">
    <source>
        <dbReference type="Proteomes" id="UP000193648"/>
    </source>
</evidence>
<evidence type="ECO:0000256" key="11">
    <source>
        <dbReference type="ARBA" id="ARBA00023098"/>
    </source>
</evidence>
<dbReference type="AlphaFoldDB" id="A0A1Y2GN15"/>
<keyword evidence="18" id="KW-1185">Reference proteome</keyword>
<keyword evidence="8" id="KW-0752">Steroid biosynthesis</keyword>
<comment type="subcellular location">
    <subcellularLocation>
        <location evidence="2">Membrane</location>
    </subcellularLocation>
</comment>
<gene>
    <name evidence="17" type="ORF">BCR41DRAFT_306605</name>
</gene>
<dbReference type="InterPro" id="IPR033904">
    <property type="entry name" value="Trans_IPPS_HH"/>
</dbReference>
<keyword evidence="9" id="KW-1133">Transmembrane helix</keyword>
<feature type="chain" id="PRO_5013164040" description="Squalene synthase" evidence="16">
    <location>
        <begin position="18"/>
        <end position="416"/>
    </location>
</feature>
<comment type="catalytic activity">
    <reaction evidence="15">
        <text>2 (2E,6E)-farnesyl diphosphate + NADH + H(+) = squalene + 2 diphosphate + NAD(+)</text>
        <dbReference type="Rhea" id="RHEA:32299"/>
        <dbReference type="ChEBI" id="CHEBI:15378"/>
        <dbReference type="ChEBI" id="CHEBI:15440"/>
        <dbReference type="ChEBI" id="CHEBI:33019"/>
        <dbReference type="ChEBI" id="CHEBI:57540"/>
        <dbReference type="ChEBI" id="CHEBI:57945"/>
        <dbReference type="ChEBI" id="CHEBI:175763"/>
        <dbReference type="EC" id="2.5.1.21"/>
    </reaction>
</comment>
<comment type="similarity">
    <text evidence="3 15">Belongs to the phytoene/squalene synthase family.</text>
</comment>
<dbReference type="SUPFAM" id="SSF48576">
    <property type="entry name" value="Terpenoid synthases"/>
    <property type="match status" value="1"/>
</dbReference>
<dbReference type="RefSeq" id="XP_021880882.1">
    <property type="nucleotide sequence ID" value="XM_022020831.1"/>
</dbReference>
<evidence type="ECO:0000256" key="16">
    <source>
        <dbReference type="SAM" id="SignalP"/>
    </source>
</evidence>
<keyword evidence="16" id="KW-0732">Signal</keyword>
<keyword evidence="13" id="KW-1207">Sterol metabolism</keyword>
<keyword evidence="7" id="KW-0812">Transmembrane</keyword>
<evidence type="ECO:0000256" key="2">
    <source>
        <dbReference type="ARBA" id="ARBA00004370"/>
    </source>
</evidence>
<keyword evidence="11" id="KW-0443">Lipid metabolism</keyword>
<dbReference type="PANTHER" id="PTHR11626:SF2">
    <property type="entry name" value="SQUALENE SYNTHASE"/>
    <property type="match status" value="1"/>
</dbReference>
<dbReference type="STRING" id="64571.A0A1Y2GN15"/>
<protein>
    <recommendedName>
        <fullName evidence="4 15">Squalene synthase</fullName>
        <shortName evidence="15">SQS</shortName>
        <shortName evidence="15">SS</shortName>
        <ecNumber evidence="4 15">2.5.1.21</ecNumber>
    </recommendedName>
</protein>
<dbReference type="PROSITE" id="PS01044">
    <property type="entry name" value="SQUALEN_PHYTOEN_SYN_1"/>
    <property type="match status" value="1"/>
</dbReference>
<dbReference type="SFLD" id="SFLDG01018">
    <property type="entry name" value="Squalene/Phytoene_Synthase_Lik"/>
    <property type="match status" value="1"/>
</dbReference>
<evidence type="ECO:0000256" key="4">
    <source>
        <dbReference type="ARBA" id="ARBA00012373"/>
    </source>
</evidence>
<keyword evidence="5" id="KW-0444">Lipid biosynthesis</keyword>
<dbReference type="FunFam" id="1.10.600.10:FF:000003">
    <property type="entry name" value="Farnesyl-diphosphate farnesyltransferase 1"/>
    <property type="match status" value="1"/>
</dbReference>
<accession>A0A1Y2GN15</accession>
<dbReference type="OrthoDB" id="431150at2759"/>
<dbReference type="InterPro" id="IPR002060">
    <property type="entry name" value="Squ/phyt_synthse"/>
</dbReference>
<dbReference type="Pfam" id="PF00494">
    <property type="entry name" value="SQS_PSY"/>
    <property type="match status" value="1"/>
</dbReference>
<dbReference type="InParanoid" id="A0A1Y2GN15"/>
<dbReference type="SFLD" id="SFLDS00005">
    <property type="entry name" value="Isoprenoid_Synthase_Type_I"/>
    <property type="match status" value="1"/>
</dbReference>
<dbReference type="FunCoup" id="A0A1Y2GN15">
    <property type="interactions" value="259"/>
</dbReference>
<dbReference type="GO" id="GO:0006696">
    <property type="term" value="P:ergosterol biosynthetic process"/>
    <property type="evidence" value="ECO:0007669"/>
    <property type="project" value="EnsemblFungi"/>
</dbReference>
<dbReference type="NCBIfam" id="TIGR01559">
    <property type="entry name" value="squal_synth"/>
    <property type="match status" value="1"/>
</dbReference>
<evidence type="ECO:0000256" key="7">
    <source>
        <dbReference type="ARBA" id="ARBA00022692"/>
    </source>
</evidence>
<evidence type="ECO:0000256" key="6">
    <source>
        <dbReference type="ARBA" id="ARBA00022679"/>
    </source>
</evidence>
<comment type="caution">
    <text evidence="17">The sequence shown here is derived from an EMBL/GenBank/DDBJ whole genome shotgun (WGS) entry which is preliminary data.</text>
</comment>
<dbReference type="InterPro" id="IPR044844">
    <property type="entry name" value="Trans_IPPS_euk-type"/>
</dbReference>
<organism evidence="17 18">
    <name type="scientific">Lobosporangium transversale</name>
    <dbReference type="NCBI Taxonomy" id="64571"/>
    <lineage>
        <taxon>Eukaryota</taxon>
        <taxon>Fungi</taxon>
        <taxon>Fungi incertae sedis</taxon>
        <taxon>Mucoromycota</taxon>
        <taxon>Mortierellomycotina</taxon>
        <taxon>Mortierellomycetes</taxon>
        <taxon>Mortierellales</taxon>
        <taxon>Mortierellaceae</taxon>
        <taxon>Lobosporangium</taxon>
    </lineage>
</organism>
<dbReference type="InterPro" id="IPR006449">
    <property type="entry name" value="Squal_synth-like"/>
</dbReference>
<dbReference type="CDD" id="cd00683">
    <property type="entry name" value="Trans_IPPS_HH"/>
    <property type="match status" value="1"/>
</dbReference>
<proteinExistence type="inferred from homology"/>
<dbReference type="GO" id="GO:1902767">
    <property type="term" value="P:isoprenoid biosynthetic process via mevalonate"/>
    <property type="evidence" value="ECO:0007669"/>
    <property type="project" value="EnsemblFungi"/>
</dbReference>
<dbReference type="PANTHER" id="PTHR11626">
    <property type="entry name" value="FARNESYL-DIPHOSPHATE FARNESYLTRANSFERASE"/>
    <property type="match status" value="1"/>
</dbReference>
<keyword evidence="6 15" id="KW-0808">Transferase</keyword>
<evidence type="ECO:0000256" key="1">
    <source>
        <dbReference type="ARBA" id="ARBA00001946"/>
    </source>
</evidence>
<name>A0A1Y2GN15_9FUNG</name>
<dbReference type="EMBL" id="MCFF01000021">
    <property type="protein sequence ID" value="ORZ14404.1"/>
    <property type="molecule type" value="Genomic_DNA"/>
</dbReference>
<evidence type="ECO:0000256" key="12">
    <source>
        <dbReference type="ARBA" id="ARBA00023136"/>
    </source>
</evidence>